<evidence type="ECO:0000313" key="3">
    <source>
        <dbReference type="Proteomes" id="UP001424459"/>
    </source>
</evidence>
<keyword evidence="1" id="KW-1133">Transmembrane helix</keyword>
<dbReference type="CDD" id="cd06662">
    <property type="entry name" value="SURF1"/>
    <property type="match status" value="1"/>
</dbReference>
<dbReference type="EMBL" id="BAABBR010000001">
    <property type="protein sequence ID" value="GAA4030132.1"/>
    <property type="molecule type" value="Genomic_DNA"/>
</dbReference>
<gene>
    <name evidence="2" type="ORF">GCM10022281_06790</name>
</gene>
<keyword evidence="1" id="KW-0472">Membrane</keyword>
<protein>
    <recommendedName>
        <fullName evidence="1">SURF1-like protein</fullName>
    </recommendedName>
</protein>
<proteinExistence type="inferred from homology"/>
<comment type="caution">
    <text evidence="1">Lacks conserved residue(s) required for the propagation of feature annotation.</text>
</comment>
<dbReference type="InterPro" id="IPR002994">
    <property type="entry name" value="Surf1/Shy1"/>
</dbReference>
<comment type="caution">
    <text evidence="2">The sequence shown here is derived from an EMBL/GenBank/DDBJ whole genome shotgun (WGS) entry which is preliminary data.</text>
</comment>
<name>A0ABP7TT64_9SPHN</name>
<accession>A0ABP7TT64</accession>
<keyword evidence="1" id="KW-0812">Transmembrane</keyword>
<sequence>MFATIVVLAAVAVMIALGLWQRDRGQEKEALIARFARNVDAPQLTLARGTDLSLNQLRPVRLDCEDAATPDLAGAGKYGFRVIAQCRRSSLGEPIAVQLGTQARPGALPAWKGGLVTGYLSTAPDSRSLLRLLSDHRPAPAMVVADPPLAGLSANPGPDLSEIPNNHRSYMVQWFAFAAIALIIYGVALRARWRKA</sequence>
<feature type="transmembrane region" description="Helical" evidence="1">
    <location>
        <begin position="170"/>
        <end position="189"/>
    </location>
</feature>
<reference evidence="3" key="1">
    <citation type="journal article" date="2019" name="Int. J. Syst. Evol. Microbiol.">
        <title>The Global Catalogue of Microorganisms (GCM) 10K type strain sequencing project: providing services to taxonomists for standard genome sequencing and annotation.</title>
        <authorList>
            <consortium name="The Broad Institute Genomics Platform"/>
            <consortium name="The Broad Institute Genome Sequencing Center for Infectious Disease"/>
            <person name="Wu L."/>
            <person name="Ma J."/>
        </authorList>
    </citation>
    <scope>NUCLEOTIDE SEQUENCE [LARGE SCALE GENOMIC DNA]</scope>
    <source>
        <strain evidence="3">JCM 17564</strain>
    </source>
</reference>
<organism evidence="2 3">
    <name type="scientific">Sphingomonas rosea</name>
    <dbReference type="NCBI Taxonomy" id="335605"/>
    <lineage>
        <taxon>Bacteria</taxon>
        <taxon>Pseudomonadati</taxon>
        <taxon>Pseudomonadota</taxon>
        <taxon>Alphaproteobacteria</taxon>
        <taxon>Sphingomonadales</taxon>
        <taxon>Sphingomonadaceae</taxon>
        <taxon>Sphingomonas</taxon>
    </lineage>
</organism>
<evidence type="ECO:0000313" key="2">
    <source>
        <dbReference type="EMBL" id="GAA4030132.1"/>
    </source>
</evidence>
<comment type="similarity">
    <text evidence="1">Belongs to the SURF1 family.</text>
</comment>
<dbReference type="Proteomes" id="UP001424459">
    <property type="component" value="Unassembled WGS sequence"/>
</dbReference>
<evidence type="ECO:0000256" key="1">
    <source>
        <dbReference type="RuleBase" id="RU363076"/>
    </source>
</evidence>
<keyword evidence="3" id="KW-1185">Reference proteome</keyword>
<keyword evidence="1" id="KW-1003">Cell membrane</keyword>
<dbReference type="Pfam" id="PF02104">
    <property type="entry name" value="SURF1"/>
    <property type="match status" value="1"/>
</dbReference>
<comment type="subcellular location">
    <subcellularLocation>
        <location evidence="1">Cell membrane</location>
        <topology evidence="1">Multi-pass membrane protein</topology>
    </subcellularLocation>
</comment>